<sequence>MGEKVEGEPGSSTHDPVTAAALRPARVVPDSHWSACERDGGDCVQYRMDRSGPSLICRSQMGFCSQTVTAKGSLSSSPRVRNKGAWELKDVTSLSLRFPLSLMETGKRRCPDLTTGRLAKID</sequence>
<accession>A0ACC2HLW2</accession>
<dbReference type="Proteomes" id="UP001157502">
    <property type="component" value="Chromosome 1"/>
</dbReference>
<proteinExistence type="predicted"/>
<gene>
    <name evidence="1" type="ORF">DPEC_G00009830</name>
</gene>
<name>A0ACC2HLW2_DALPE</name>
<reference evidence="1" key="1">
    <citation type="submission" date="2021-05" db="EMBL/GenBank/DDBJ databases">
        <authorList>
            <person name="Pan Q."/>
            <person name="Jouanno E."/>
            <person name="Zahm M."/>
            <person name="Klopp C."/>
            <person name="Cabau C."/>
            <person name="Louis A."/>
            <person name="Berthelot C."/>
            <person name="Parey E."/>
            <person name="Roest Crollius H."/>
            <person name="Montfort J."/>
            <person name="Robinson-Rechavi M."/>
            <person name="Bouchez O."/>
            <person name="Lampietro C."/>
            <person name="Lopez Roques C."/>
            <person name="Donnadieu C."/>
            <person name="Postlethwait J."/>
            <person name="Bobe J."/>
            <person name="Dillon D."/>
            <person name="Chandos A."/>
            <person name="von Hippel F."/>
            <person name="Guiguen Y."/>
        </authorList>
    </citation>
    <scope>NUCLEOTIDE SEQUENCE</scope>
    <source>
        <strain evidence="1">YG-Jan2019</strain>
    </source>
</reference>
<keyword evidence="2" id="KW-1185">Reference proteome</keyword>
<organism evidence="1 2">
    <name type="scientific">Dallia pectoralis</name>
    <name type="common">Alaska blackfish</name>
    <dbReference type="NCBI Taxonomy" id="75939"/>
    <lineage>
        <taxon>Eukaryota</taxon>
        <taxon>Metazoa</taxon>
        <taxon>Chordata</taxon>
        <taxon>Craniata</taxon>
        <taxon>Vertebrata</taxon>
        <taxon>Euteleostomi</taxon>
        <taxon>Actinopterygii</taxon>
        <taxon>Neopterygii</taxon>
        <taxon>Teleostei</taxon>
        <taxon>Protacanthopterygii</taxon>
        <taxon>Esociformes</taxon>
        <taxon>Umbridae</taxon>
        <taxon>Dallia</taxon>
    </lineage>
</organism>
<evidence type="ECO:0000313" key="1">
    <source>
        <dbReference type="EMBL" id="KAJ8016686.1"/>
    </source>
</evidence>
<dbReference type="EMBL" id="CM055728">
    <property type="protein sequence ID" value="KAJ8016686.1"/>
    <property type="molecule type" value="Genomic_DNA"/>
</dbReference>
<protein>
    <submittedName>
        <fullName evidence="1">Uncharacterized protein</fullName>
    </submittedName>
</protein>
<evidence type="ECO:0000313" key="2">
    <source>
        <dbReference type="Proteomes" id="UP001157502"/>
    </source>
</evidence>
<comment type="caution">
    <text evidence="1">The sequence shown here is derived from an EMBL/GenBank/DDBJ whole genome shotgun (WGS) entry which is preliminary data.</text>
</comment>